<dbReference type="InterPro" id="IPR003598">
    <property type="entry name" value="Ig_sub2"/>
</dbReference>
<dbReference type="GO" id="GO:0007155">
    <property type="term" value="P:cell adhesion"/>
    <property type="evidence" value="ECO:0007669"/>
    <property type="project" value="InterPro"/>
</dbReference>
<accession>A0A6P7IQS5</accession>
<feature type="domain" description="Ig-like" evidence="5">
    <location>
        <begin position="114"/>
        <end position="195"/>
    </location>
</feature>
<dbReference type="AlphaFoldDB" id="A0A6P7IQS5"/>
<dbReference type="Pfam" id="PF03921">
    <property type="entry name" value="ICAM_N"/>
    <property type="match status" value="1"/>
</dbReference>
<dbReference type="PANTHER" id="PTHR13771:SF9">
    <property type="entry name" value="INTERCELLULAR ADHESION MOLECULE 5"/>
    <property type="match status" value="1"/>
</dbReference>
<feature type="domain" description="Ig-like" evidence="5">
    <location>
        <begin position="503"/>
        <end position="578"/>
    </location>
</feature>
<proteinExistence type="predicted"/>
<feature type="domain" description="Ig-like" evidence="5">
    <location>
        <begin position="682"/>
        <end position="778"/>
    </location>
</feature>
<evidence type="ECO:0000256" key="1">
    <source>
        <dbReference type="ARBA" id="ARBA00023157"/>
    </source>
</evidence>
<evidence type="ECO:0000259" key="5">
    <source>
        <dbReference type="PROSITE" id="PS50835"/>
    </source>
</evidence>
<dbReference type="SUPFAM" id="SSF48726">
    <property type="entry name" value="Immunoglobulin"/>
    <property type="match status" value="7"/>
</dbReference>
<dbReference type="PROSITE" id="PS50835">
    <property type="entry name" value="IG_LIKE"/>
    <property type="match status" value="6"/>
</dbReference>
<dbReference type="Pfam" id="PF13927">
    <property type="entry name" value="Ig_3"/>
    <property type="match status" value="3"/>
</dbReference>
<keyword evidence="6" id="KW-1185">Reference proteome</keyword>
<name>A0A6P7IQS5_9TELE</name>
<evidence type="ECO:0000256" key="2">
    <source>
        <dbReference type="ARBA" id="ARBA00023319"/>
    </source>
</evidence>
<gene>
    <name evidence="7" type="primary">angptl6</name>
</gene>
<dbReference type="InterPro" id="IPR013768">
    <property type="entry name" value="ICAM_N"/>
</dbReference>
<dbReference type="InterPro" id="IPR047012">
    <property type="entry name" value="ICAM_VCAM"/>
</dbReference>
<dbReference type="SMART" id="SM00408">
    <property type="entry name" value="IGc2"/>
    <property type="match status" value="3"/>
</dbReference>
<dbReference type="InterPro" id="IPR013783">
    <property type="entry name" value="Ig-like_fold"/>
</dbReference>
<evidence type="ECO:0000256" key="3">
    <source>
        <dbReference type="SAM" id="Phobius"/>
    </source>
</evidence>
<dbReference type="InterPro" id="IPR036179">
    <property type="entry name" value="Ig-like_dom_sf"/>
</dbReference>
<feature type="transmembrane region" description="Helical" evidence="3">
    <location>
        <begin position="884"/>
        <end position="906"/>
    </location>
</feature>
<dbReference type="FunFam" id="2.60.40.10:FF:000032">
    <property type="entry name" value="palladin isoform X1"/>
    <property type="match status" value="1"/>
</dbReference>
<dbReference type="InParanoid" id="A0A6P7IQS5"/>
<feature type="chain" id="PRO_5028100153" evidence="4">
    <location>
        <begin position="22"/>
        <end position="939"/>
    </location>
</feature>
<evidence type="ECO:0000313" key="7">
    <source>
        <dbReference type="RefSeq" id="XP_028267511.1"/>
    </source>
</evidence>
<keyword evidence="1" id="KW-1015">Disulfide bond</keyword>
<feature type="domain" description="Ig-like" evidence="5">
    <location>
        <begin position="398"/>
        <end position="478"/>
    </location>
</feature>
<feature type="domain" description="Ig-like" evidence="5">
    <location>
        <begin position="793"/>
        <end position="876"/>
    </location>
</feature>
<dbReference type="OrthoDB" id="5843397at2759"/>
<protein>
    <submittedName>
        <fullName evidence="7">Angiopoietin-related protein 6 isoform X1</fullName>
    </submittedName>
</protein>
<dbReference type="InterPro" id="IPR007110">
    <property type="entry name" value="Ig-like_dom"/>
</dbReference>
<keyword evidence="3" id="KW-0812">Transmembrane</keyword>
<dbReference type="CTD" id="83854"/>
<dbReference type="InterPro" id="IPR003599">
    <property type="entry name" value="Ig_sub"/>
</dbReference>
<dbReference type="GeneID" id="114439636"/>
<dbReference type="SMART" id="SM00409">
    <property type="entry name" value="IG"/>
    <property type="match status" value="4"/>
</dbReference>
<organism evidence="6 7">
    <name type="scientific">Parambassis ranga</name>
    <name type="common">Indian glassy fish</name>
    <dbReference type="NCBI Taxonomy" id="210632"/>
    <lineage>
        <taxon>Eukaryota</taxon>
        <taxon>Metazoa</taxon>
        <taxon>Chordata</taxon>
        <taxon>Craniata</taxon>
        <taxon>Vertebrata</taxon>
        <taxon>Euteleostomi</taxon>
        <taxon>Actinopterygii</taxon>
        <taxon>Neopterygii</taxon>
        <taxon>Teleostei</taxon>
        <taxon>Neoteleostei</taxon>
        <taxon>Acanthomorphata</taxon>
        <taxon>Ovalentaria</taxon>
        <taxon>Ambassidae</taxon>
        <taxon>Parambassis</taxon>
    </lineage>
</organism>
<keyword evidence="2" id="KW-0393">Immunoglobulin domain</keyword>
<feature type="domain" description="Ig-like" evidence="5">
    <location>
        <begin position="219"/>
        <end position="294"/>
    </location>
</feature>
<evidence type="ECO:0000256" key="4">
    <source>
        <dbReference type="SAM" id="SignalP"/>
    </source>
</evidence>
<sequence length="939" mass="103209">MLPPRMLGLLMLLALLSDVNGMCPTDFEGPILDPPEIIGTYGQSVYVNCSSNSDLIDGIAWKIGNNSLDLQEEIYFLLETVSLTDWSMTAECIIQLNEIHKCSKDLKITVYQNPEVSVSVQEVNVSAEGTLYKVRCDAMNVAPVQNLTVTWHRNNQIITTASFNDTTKTPVNVSSDVLILISRRENVVQIECKAQLDLGLHGPQFPAVSKMNLSALYAPEFILKHNESISVLEGDGVTLNCDPEGNPPPVLHWTHDGVNLLENTSSLEIAYVNTSTTYTCTASNHLGSTTKHVSVHVIRGTTPEPPSTTERDCPITVSPAEIVVRFGDPVSFKCSTIDTDAFGMAWNDKYRNTAVGDPPSITRSIQKLEDWDLGLLCLVIWPDYQCEKGPAITLYQNPEVSVSVQEISVSAEGTLYKVRCDAMNVAPVQNLTVTWYRNNQSMTTASFNDTTKTPVNVSSDVLILVSRGENVVQIECKARLDLGLRGPQIPAVSRMNLSALYAPEFILKHNENISVLEGDGVTLNCDAEGNPPPVLHWTHDGVNLLENTSSLEIAYVNTSTTYTCTASNHLGSTTKHVSVHVIRGTTPELPSTTERDCPITVSPAEIVVRFGDPLLITCNTSDARAVKIGWTDRLGVTEMNEPPSITWKVEQMKMWNFNPTCFVNWSDSQCGKRLDVTIYQTPDMVSVSALHLGPVVEGLQHNLTCDIYNVAPVHKLRVTWYRGKEVVLLETFEHWFSVTPVNVSSTLKVTPNRNDNGNVFRCEADLDLRPIVQPKSIHSAASASYTAVVHYAPEFKEVRDNEEVILGKNVTLGCSAEGYPPPEIQWKYISAVNLKETTVGRQKIIMITEATSTNAGVYICVATNEVGRLTRSVTVVVKDTNSTFIWLLIIGCICCLGIFIIVILLCKNSKKHGQYSFVPGNGSDGTDIPMTPKSAGEKA</sequence>
<feature type="signal peptide" evidence="4">
    <location>
        <begin position="1"/>
        <end position="21"/>
    </location>
</feature>
<dbReference type="GO" id="GO:0005178">
    <property type="term" value="F:integrin binding"/>
    <property type="evidence" value="ECO:0007669"/>
    <property type="project" value="InterPro"/>
</dbReference>
<reference evidence="7" key="1">
    <citation type="submission" date="2025-08" db="UniProtKB">
        <authorList>
            <consortium name="RefSeq"/>
        </authorList>
    </citation>
    <scope>IDENTIFICATION</scope>
</reference>
<dbReference type="RefSeq" id="XP_028267511.1">
    <property type="nucleotide sequence ID" value="XM_028411710.1"/>
</dbReference>
<dbReference type="Proteomes" id="UP000515145">
    <property type="component" value="Chromosome 8"/>
</dbReference>
<keyword evidence="3" id="KW-1133">Transmembrane helix</keyword>
<keyword evidence="4" id="KW-0732">Signal</keyword>
<dbReference type="Gene3D" id="2.60.40.10">
    <property type="entry name" value="Immunoglobulins"/>
    <property type="match status" value="9"/>
</dbReference>
<evidence type="ECO:0000313" key="6">
    <source>
        <dbReference type="Proteomes" id="UP000515145"/>
    </source>
</evidence>
<keyword evidence="3" id="KW-0472">Membrane</keyword>
<dbReference type="PANTHER" id="PTHR13771">
    <property type="entry name" value="INTERCELLULAR ADHESION MOLECULE"/>
    <property type="match status" value="1"/>
</dbReference>